<keyword evidence="4" id="KW-0347">Helicase</keyword>
<dbReference type="InterPro" id="IPR050534">
    <property type="entry name" value="Coronavir_polyprotein_1ab"/>
</dbReference>
<organism evidence="9 10">
    <name type="scientific">Sabulicella glaciei</name>
    <dbReference type="NCBI Taxonomy" id="2984948"/>
    <lineage>
        <taxon>Bacteria</taxon>
        <taxon>Pseudomonadati</taxon>
        <taxon>Pseudomonadota</taxon>
        <taxon>Alphaproteobacteria</taxon>
        <taxon>Acetobacterales</taxon>
        <taxon>Acetobacteraceae</taxon>
        <taxon>Sabulicella</taxon>
    </lineage>
</organism>
<accession>A0ABT3P0I4</accession>
<evidence type="ECO:0000256" key="2">
    <source>
        <dbReference type="ARBA" id="ARBA00022741"/>
    </source>
</evidence>
<dbReference type="Pfam" id="PF18741">
    <property type="entry name" value="MTES_1575"/>
    <property type="match status" value="1"/>
</dbReference>
<comment type="similarity">
    <text evidence="1">Belongs to the DNA2/NAM7 helicase family.</text>
</comment>
<gene>
    <name evidence="9" type="ORF">OF850_20055</name>
</gene>
<feature type="domain" description="Restriction endonuclease type II-like" evidence="8">
    <location>
        <begin position="1112"/>
        <end position="1200"/>
    </location>
</feature>
<comment type="caution">
    <text evidence="9">The sequence shown here is derived from an EMBL/GenBank/DDBJ whole genome shotgun (WGS) entry which is preliminary data.</text>
</comment>
<dbReference type="InterPro" id="IPR027417">
    <property type="entry name" value="P-loop_NTPase"/>
</dbReference>
<dbReference type="PANTHER" id="PTHR43788">
    <property type="entry name" value="DNA2/NAM7 HELICASE FAMILY MEMBER"/>
    <property type="match status" value="1"/>
</dbReference>
<evidence type="ECO:0000259" key="8">
    <source>
        <dbReference type="Pfam" id="PF18741"/>
    </source>
</evidence>
<dbReference type="InterPro" id="IPR041679">
    <property type="entry name" value="DNA2/NAM7-like_C"/>
</dbReference>
<evidence type="ECO:0000256" key="3">
    <source>
        <dbReference type="ARBA" id="ARBA00022801"/>
    </source>
</evidence>
<dbReference type="Pfam" id="PF13195">
    <property type="entry name" value="DUF4011"/>
    <property type="match status" value="1"/>
</dbReference>
<dbReference type="InterPro" id="IPR025103">
    <property type="entry name" value="DUF4011"/>
</dbReference>
<dbReference type="Proteomes" id="UP001526430">
    <property type="component" value="Unassembled WGS sequence"/>
</dbReference>
<evidence type="ECO:0000256" key="5">
    <source>
        <dbReference type="ARBA" id="ARBA00022840"/>
    </source>
</evidence>
<feature type="domain" description="DNA2/NAM7 helicase-like C-terminal" evidence="7">
    <location>
        <begin position="936"/>
        <end position="1062"/>
    </location>
</feature>
<evidence type="ECO:0000256" key="4">
    <source>
        <dbReference type="ARBA" id="ARBA00022806"/>
    </source>
</evidence>
<dbReference type="InterPro" id="IPR049468">
    <property type="entry name" value="Restrct_endonuc-II-like_dom"/>
</dbReference>
<dbReference type="RefSeq" id="WP_301592108.1">
    <property type="nucleotide sequence ID" value="NZ_JAPFQI010000023.1"/>
</dbReference>
<evidence type="ECO:0000259" key="7">
    <source>
        <dbReference type="Pfam" id="PF13087"/>
    </source>
</evidence>
<sequence>MTIAPALEEARRALLDLSTRNRMLSLPGEARGRRVLRLEGNPAAILARLESGDAIAFGPSAPFRSPLPAKELEARLRAIAADARSAREETGVASLFLAFGTLHWRDTRTPEREREAPLAFLPVTLTREGVSSRFRLRLAPGEAQENLPLREKFARELRRELPPFDPAAPLVWAGLLAPHLPEGWRVEEGSIVLGLFGHARFLMWRDLDPALHPGLLSHAPLRRLLDPTPPAEAPPFEDDSDVDAAIPVERLDHVVPVDGSQALAAEAARRGGDLVIQGPPGTGKSQTIVNILAQAILDGRSVLFVAEKAAALEVVQRRLAALGLAPAILALHDEDTGPRAVLDALRDALATPRPEPMDREAAVARLGDLRGRLNRHAAAMRDRVGGLPVHEVAQRLALLRQEGPAPPFRLGGAEGWDPARRDALREAVPTLAERAEAARGPWAGTAPAEALPPLPSLIRRLAAAPGTVEEALRAEAAGAPPLPAEILPEVRALLADLETIARARADARIASLDMPGVEEAAARLARPGGLLGFLDGERRAAGRVLDAALRDPAALPALLAAREAARRVAASSLPRDAATLRTALDWHTAHGATPPLDDTARDALAAARDACSALGLPLSGRFGDLAARLATLAAETDALPRWRLWLRAREAAPELAPLADALAGGALPPERAEAAFERALLEALWRAALRAHPELAAFDGAAMDRLVESFQAADAARVRLARHEALLRHAERAAALRGGAEPASMGFLRGEMERRRGHAPVRTLLARGSAALRMLKPVLMMSPLSVARFLANPHHATQPGFPLFDLVVMDEASQIEPVDALGAIARGRHFAVVGDDRQMPPTRFFRRVTEEEDEAEAEEDEAEGPAARDVESILGLAAARGVPNALLRWHYRSRHESLIATSNAEFYGGRLLVLPSPLPRSPALGLTLVRVEGRFRTGVNAEEAQAVAEAAMRHARETPGESLGIAAFGIGQRDAILTTLEALRRDSPETEAFFTAHPHEPFFVKNLENVQGDERDAMLISVGYGRDADGRLALRFGPLATEGGERRLNVLITRARRRCVVFTGLAPEEIDLSRAGGRGVAALRAFLQFAASADEAKQGEAADTPLGALVGPVLRANGLEPVSGVGAGQLRVDVAARRDGRFEWGIESDGADWSGLRSARDRSNGWTEALKSMGWRLASSWTLDWLDRPREAEERLRDALGLAAAEEAAPAPDDAGLAESYAEASPHLDAPLDAMPFARLAEAAAEVVAIEAPMPEEALAERLRLARGEAPLSAAERAALVQALRLARSLHGLREEGGFWFGEAAPDFRPRDRRAALPALRRAAALHPRELEAAARTLLEARPMTTEAEAALGIVRMLGLESGAEAAIEARLALLAGSGTLRFPG</sequence>
<dbReference type="Gene3D" id="3.40.50.300">
    <property type="entry name" value="P-loop containing nucleotide triphosphate hydrolases"/>
    <property type="match status" value="3"/>
</dbReference>
<dbReference type="PANTHER" id="PTHR43788:SF8">
    <property type="entry name" value="DNA-BINDING PROTEIN SMUBP-2"/>
    <property type="match status" value="1"/>
</dbReference>
<evidence type="ECO:0000313" key="9">
    <source>
        <dbReference type="EMBL" id="MCW8087901.1"/>
    </source>
</evidence>
<dbReference type="Pfam" id="PF13087">
    <property type="entry name" value="AAA_12"/>
    <property type="match status" value="1"/>
</dbReference>
<keyword evidence="3" id="KW-0378">Hydrolase</keyword>
<dbReference type="SUPFAM" id="SSF52540">
    <property type="entry name" value="P-loop containing nucleoside triphosphate hydrolases"/>
    <property type="match status" value="1"/>
</dbReference>
<dbReference type="InterPro" id="IPR041677">
    <property type="entry name" value="DNA2/NAM7_AAA_11"/>
</dbReference>
<evidence type="ECO:0000313" key="10">
    <source>
        <dbReference type="Proteomes" id="UP001526430"/>
    </source>
</evidence>
<evidence type="ECO:0000259" key="6">
    <source>
        <dbReference type="Pfam" id="PF13086"/>
    </source>
</evidence>
<name>A0ABT3P0I4_9PROT</name>
<feature type="domain" description="DNA2/NAM7 helicase helicase" evidence="6">
    <location>
        <begin position="258"/>
        <end position="321"/>
    </location>
</feature>
<reference evidence="9 10" key="1">
    <citation type="submission" date="2022-10" db="EMBL/GenBank/DDBJ databases">
        <title>Roseococcus glaciei nov., sp. nov., isolated from glacier.</title>
        <authorList>
            <person name="Liu Q."/>
            <person name="Xin Y.-H."/>
        </authorList>
    </citation>
    <scope>NUCLEOTIDE SEQUENCE [LARGE SCALE GENOMIC DNA]</scope>
    <source>
        <strain evidence="9 10">MDT2-1-1</strain>
    </source>
</reference>
<dbReference type="EMBL" id="JAPFQI010000023">
    <property type="protein sequence ID" value="MCW8087901.1"/>
    <property type="molecule type" value="Genomic_DNA"/>
</dbReference>
<keyword evidence="10" id="KW-1185">Reference proteome</keyword>
<dbReference type="Pfam" id="PF13086">
    <property type="entry name" value="AAA_11"/>
    <property type="match status" value="1"/>
</dbReference>
<protein>
    <submittedName>
        <fullName evidence="9">DUF4011 domain-containing protein</fullName>
    </submittedName>
</protein>
<evidence type="ECO:0000256" key="1">
    <source>
        <dbReference type="ARBA" id="ARBA00007913"/>
    </source>
</evidence>
<proteinExistence type="inferred from homology"/>
<keyword evidence="5" id="KW-0067">ATP-binding</keyword>
<keyword evidence="2" id="KW-0547">Nucleotide-binding</keyword>